<name>A0AAE4MEA6_9EURY</name>
<dbReference type="CDD" id="cd00077">
    <property type="entry name" value="HDc"/>
    <property type="match status" value="1"/>
</dbReference>
<keyword evidence="3" id="KW-1185">Reference proteome</keyword>
<reference evidence="2" key="1">
    <citation type="submission" date="2023-06" db="EMBL/GenBank/DDBJ databases">
        <title>Genome sequence of Methancorpusculaceae sp. Ag1.</title>
        <authorList>
            <person name="Protasov E."/>
            <person name="Platt K."/>
            <person name="Poehlein A."/>
            <person name="Daniel R."/>
            <person name="Brune A."/>
        </authorList>
    </citation>
    <scope>NUCLEOTIDE SEQUENCE</scope>
    <source>
        <strain evidence="2">Ag1</strain>
    </source>
</reference>
<dbReference type="SUPFAM" id="SSF109604">
    <property type="entry name" value="HD-domain/PDEase-like"/>
    <property type="match status" value="1"/>
</dbReference>
<evidence type="ECO:0000259" key="1">
    <source>
        <dbReference type="Pfam" id="PF21447"/>
    </source>
</evidence>
<feature type="domain" description="Ppx/GppA phosphatase C-terminal" evidence="1">
    <location>
        <begin position="13"/>
        <end position="144"/>
    </location>
</feature>
<protein>
    <recommendedName>
        <fullName evidence="1">Ppx/GppA phosphatase C-terminal domain-containing protein</fullName>
    </recommendedName>
</protein>
<dbReference type="PANTHER" id="PTHR30005:SF0">
    <property type="entry name" value="RETROGRADE REGULATION PROTEIN 2"/>
    <property type="match status" value="1"/>
</dbReference>
<dbReference type="InterPro" id="IPR003607">
    <property type="entry name" value="HD/PDEase_dom"/>
</dbReference>
<dbReference type="Pfam" id="PF21447">
    <property type="entry name" value="Ppx-GppA_III"/>
    <property type="match status" value="1"/>
</dbReference>
<organism evidence="2 3">
    <name type="scientific">Methanorbis furvi</name>
    <dbReference type="NCBI Taxonomy" id="3028299"/>
    <lineage>
        <taxon>Archaea</taxon>
        <taxon>Methanobacteriati</taxon>
        <taxon>Methanobacteriota</taxon>
        <taxon>Stenosarchaea group</taxon>
        <taxon>Methanomicrobia</taxon>
        <taxon>Methanomicrobiales</taxon>
        <taxon>Methanocorpusculaceae</taxon>
        <taxon>Methanorbis</taxon>
    </lineage>
</organism>
<dbReference type="Gene3D" id="1.10.3210.10">
    <property type="entry name" value="Hypothetical protein af1432"/>
    <property type="match status" value="1"/>
</dbReference>
<sequence length="190" mass="21219">MLVGDSAKILNEDFCHADQVTRLALALYDDLVSAKRYGKQTRRLLTAAALLHDVGWGITGDTHNKTGMMFVLHDQTMPFTPRERILVALAVRYHRGALPKKRHFLYGDLSRRDKKIVDLLSGILRVADGLDRSHGSVVRSVSAQILQNTVVISCEGLGRGSPEQRTALKKADLLMKVFSSGIRIRWKTVK</sequence>
<accession>A0AAE4MEA6</accession>
<evidence type="ECO:0000313" key="2">
    <source>
        <dbReference type="EMBL" id="MDV0442377.1"/>
    </source>
</evidence>
<dbReference type="Proteomes" id="UP001273136">
    <property type="component" value="Unassembled WGS sequence"/>
</dbReference>
<dbReference type="GO" id="GO:0016462">
    <property type="term" value="F:pyrophosphatase activity"/>
    <property type="evidence" value="ECO:0007669"/>
    <property type="project" value="TreeGrafter"/>
</dbReference>
<dbReference type="InterPro" id="IPR048950">
    <property type="entry name" value="Ppx_GppA_C"/>
</dbReference>
<comment type="caution">
    <text evidence="2">The sequence shown here is derived from an EMBL/GenBank/DDBJ whole genome shotgun (WGS) entry which is preliminary data.</text>
</comment>
<dbReference type="InterPro" id="IPR050273">
    <property type="entry name" value="GppA/Ppx_hydrolase"/>
</dbReference>
<gene>
    <name evidence="2" type="ORF">McpAg1_16160</name>
</gene>
<dbReference type="PANTHER" id="PTHR30005">
    <property type="entry name" value="EXOPOLYPHOSPHATASE"/>
    <property type="match status" value="1"/>
</dbReference>
<dbReference type="RefSeq" id="WP_338094797.1">
    <property type="nucleotide sequence ID" value="NZ_JAWDKA010000009.1"/>
</dbReference>
<proteinExistence type="predicted"/>
<evidence type="ECO:0000313" key="3">
    <source>
        <dbReference type="Proteomes" id="UP001273136"/>
    </source>
</evidence>
<dbReference type="AlphaFoldDB" id="A0AAE4MEA6"/>
<dbReference type="EMBL" id="JAWDKA010000009">
    <property type="protein sequence ID" value="MDV0442377.1"/>
    <property type="molecule type" value="Genomic_DNA"/>
</dbReference>